<evidence type="ECO:0000256" key="1">
    <source>
        <dbReference type="SAM" id="Phobius"/>
    </source>
</evidence>
<accession>A0A3S2TW20</accession>
<protein>
    <recommendedName>
        <fullName evidence="2">Sigma factor regulator C-terminal domain-containing protein</fullName>
    </recommendedName>
</protein>
<keyword evidence="4" id="KW-1185">Reference proteome</keyword>
<organism evidence="3 4">
    <name type="scientific">Niallia taxi</name>
    <dbReference type="NCBI Taxonomy" id="2499688"/>
    <lineage>
        <taxon>Bacteria</taxon>
        <taxon>Bacillati</taxon>
        <taxon>Bacillota</taxon>
        <taxon>Bacilli</taxon>
        <taxon>Bacillales</taxon>
        <taxon>Bacillaceae</taxon>
        <taxon>Niallia</taxon>
    </lineage>
</organism>
<evidence type="ECO:0000313" key="3">
    <source>
        <dbReference type="EMBL" id="RVT60237.1"/>
    </source>
</evidence>
<feature type="transmembrane region" description="Helical" evidence="1">
    <location>
        <begin position="32"/>
        <end position="52"/>
    </location>
</feature>
<keyword evidence="1" id="KW-1133">Transmembrane helix</keyword>
<sequence>MIEKTWKGEGGNTMSLTVNIPKQDDKRETIRFLTLGIIIAVAALYIVAYFNLKHDVAKENMLLNTVQGANTQWKSSGKEFHLWSAISYFQEEKTIGEQKVVTSSLKEKVSVLGNMESIVEASILADSSYEDDGSKELLFFDPKTDYKNLPRELNMLADMNSNTMAEVALSFDKAYSLTEIEDILGSKHVNWMWVDTATDAELQEMNMSLNEDNAYAGDTTIGFQVKGAGFVSHGQVFLDKLKKLSDDEAYRKEAELILSGINKSTFPSVKDIKVRGAVISGTPEQLAAFMKVKMIKASTIGTKIHQI</sequence>
<reference evidence="3 4" key="1">
    <citation type="submission" date="2019-01" db="EMBL/GenBank/DDBJ databases">
        <title>Bacillus sp. M5HDSG1-1, whole genome shotgun sequence.</title>
        <authorList>
            <person name="Tuo L."/>
        </authorList>
    </citation>
    <scope>NUCLEOTIDE SEQUENCE [LARGE SCALE GENOMIC DNA]</scope>
    <source>
        <strain evidence="3 4">M5HDSG1-1</strain>
    </source>
</reference>
<evidence type="ECO:0000313" key="4">
    <source>
        <dbReference type="Proteomes" id="UP000288024"/>
    </source>
</evidence>
<proteinExistence type="predicted"/>
<dbReference type="EMBL" id="RZTZ01000007">
    <property type="protein sequence ID" value="RVT60237.1"/>
    <property type="molecule type" value="Genomic_DNA"/>
</dbReference>
<evidence type="ECO:0000259" key="2">
    <source>
        <dbReference type="Pfam" id="PF13791"/>
    </source>
</evidence>
<name>A0A3S2TW20_9BACI</name>
<comment type="caution">
    <text evidence="3">The sequence shown here is derived from an EMBL/GenBank/DDBJ whole genome shotgun (WGS) entry which is preliminary data.</text>
</comment>
<dbReference type="Pfam" id="PF13791">
    <property type="entry name" value="Sigma_reg_C"/>
    <property type="match status" value="1"/>
</dbReference>
<dbReference type="AlphaFoldDB" id="A0A3S2TW20"/>
<dbReference type="InterPro" id="IPR025672">
    <property type="entry name" value="Sigma_reg_C_dom"/>
</dbReference>
<gene>
    <name evidence="3" type="ORF">EM808_17490</name>
</gene>
<dbReference type="Proteomes" id="UP000288024">
    <property type="component" value="Unassembled WGS sequence"/>
</dbReference>
<keyword evidence="1" id="KW-0812">Transmembrane</keyword>
<keyword evidence="1" id="KW-0472">Membrane</keyword>
<feature type="domain" description="Sigma factor regulator C-terminal" evidence="2">
    <location>
        <begin position="156"/>
        <end position="301"/>
    </location>
</feature>